<proteinExistence type="predicted"/>
<name>A0A8R7Q6Y6_TRIUA</name>
<reference evidence="1" key="2">
    <citation type="submission" date="2018-03" db="EMBL/GenBank/DDBJ databases">
        <title>The Triticum urartu genome reveals the dynamic nature of wheat genome evolution.</title>
        <authorList>
            <person name="Ling H."/>
            <person name="Ma B."/>
            <person name="Shi X."/>
            <person name="Liu H."/>
            <person name="Dong L."/>
            <person name="Sun H."/>
            <person name="Cao Y."/>
            <person name="Gao Q."/>
            <person name="Zheng S."/>
            <person name="Li Y."/>
            <person name="Yu Y."/>
            <person name="Du H."/>
            <person name="Qi M."/>
            <person name="Li Y."/>
            <person name="Yu H."/>
            <person name="Cui Y."/>
            <person name="Wang N."/>
            <person name="Chen C."/>
            <person name="Wu H."/>
            <person name="Zhao Y."/>
            <person name="Zhang J."/>
            <person name="Li Y."/>
            <person name="Zhou W."/>
            <person name="Zhang B."/>
            <person name="Hu W."/>
            <person name="Eijk M."/>
            <person name="Tang J."/>
            <person name="Witsenboer H."/>
            <person name="Zhao S."/>
            <person name="Li Z."/>
            <person name="Zhang A."/>
            <person name="Wang D."/>
            <person name="Liang C."/>
        </authorList>
    </citation>
    <scope>NUCLEOTIDE SEQUENCE [LARGE SCALE GENOMIC DNA]</scope>
    <source>
        <strain evidence="1">cv. G1812</strain>
    </source>
</reference>
<dbReference type="Proteomes" id="UP000015106">
    <property type="component" value="Chromosome 4"/>
</dbReference>
<keyword evidence="2" id="KW-1185">Reference proteome</keyword>
<dbReference type="Gramene" id="TuG1812G0400003722.01.T01">
    <property type="protein sequence ID" value="TuG1812G0400003722.01.T01.cds473846"/>
    <property type="gene ID" value="TuG1812G0400003722.01"/>
</dbReference>
<protein>
    <submittedName>
        <fullName evidence="1">Uncharacterized protein</fullName>
    </submittedName>
</protein>
<evidence type="ECO:0000313" key="2">
    <source>
        <dbReference type="Proteomes" id="UP000015106"/>
    </source>
</evidence>
<reference evidence="1" key="3">
    <citation type="submission" date="2022-06" db="UniProtKB">
        <authorList>
            <consortium name="EnsemblPlants"/>
        </authorList>
    </citation>
    <scope>IDENTIFICATION</scope>
</reference>
<sequence>MSTMALPTNISKSKPTLTTQPCSILRTSSEPWSSEQALRIPPKAKLSSFTPDRCIQTSTCTATSGHPMRTYADSSRFHDASSRSSARSNTSLTSSINPYLEYMSMMELVRKTSCASPLTTASP</sequence>
<reference evidence="2" key="1">
    <citation type="journal article" date="2013" name="Nature">
        <title>Draft genome of the wheat A-genome progenitor Triticum urartu.</title>
        <authorList>
            <person name="Ling H.Q."/>
            <person name="Zhao S."/>
            <person name="Liu D."/>
            <person name="Wang J."/>
            <person name="Sun H."/>
            <person name="Zhang C."/>
            <person name="Fan H."/>
            <person name="Li D."/>
            <person name="Dong L."/>
            <person name="Tao Y."/>
            <person name="Gao C."/>
            <person name="Wu H."/>
            <person name="Li Y."/>
            <person name="Cui Y."/>
            <person name="Guo X."/>
            <person name="Zheng S."/>
            <person name="Wang B."/>
            <person name="Yu K."/>
            <person name="Liang Q."/>
            <person name="Yang W."/>
            <person name="Lou X."/>
            <person name="Chen J."/>
            <person name="Feng M."/>
            <person name="Jian J."/>
            <person name="Zhang X."/>
            <person name="Luo G."/>
            <person name="Jiang Y."/>
            <person name="Liu J."/>
            <person name="Wang Z."/>
            <person name="Sha Y."/>
            <person name="Zhang B."/>
            <person name="Wu H."/>
            <person name="Tang D."/>
            <person name="Shen Q."/>
            <person name="Xue P."/>
            <person name="Zou S."/>
            <person name="Wang X."/>
            <person name="Liu X."/>
            <person name="Wang F."/>
            <person name="Yang Y."/>
            <person name="An X."/>
            <person name="Dong Z."/>
            <person name="Zhang K."/>
            <person name="Zhang X."/>
            <person name="Luo M.C."/>
            <person name="Dvorak J."/>
            <person name="Tong Y."/>
            <person name="Wang J."/>
            <person name="Yang H."/>
            <person name="Li Z."/>
            <person name="Wang D."/>
            <person name="Zhang A."/>
            <person name="Wang J."/>
        </authorList>
    </citation>
    <scope>NUCLEOTIDE SEQUENCE</scope>
    <source>
        <strain evidence="2">cv. G1812</strain>
    </source>
</reference>
<dbReference type="EnsemblPlants" id="TuG1812G0400003722.01.T01">
    <property type="protein sequence ID" value="TuG1812G0400003722.01.T01.cds473846"/>
    <property type="gene ID" value="TuG1812G0400003722.01"/>
</dbReference>
<evidence type="ECO:0000313" key="1">
    <source>
        <dbReference type="EnsemblPlants" id="TuG1812G0400003722.01.T01.cds473846"/>
    </source>
</evidence>
<organism evidence="1 2">
    <name type="scientific">Triticum urartu</name>
    <name type="common">Red wild einkorn</name>
    <name type="synonym">Crithodium urartu</name>
    <dbReference type="NCBI Taxonomy" id="4572"/>
    <lineage>
        <taxon>Eukaryota</taxon>
        <taxon>Viridiplantae</taxon>
        <taxon>Streptophyta</taxon>
        <taxon>Embryophyta</taxon>
        <taxon>Tracheophyta</taxon>
        <taxon>Spermatophyta</taxon>
        <taxon>Magnoliopsida</taxon>
        <taxon>Liliopsida</taxon>
        <taxon>Poales</taxon>
        <taxon>Poaceae</taxon>
        <taxon>BOP clade</taxon>
        <taxon>Pooideae</taxon>
        <taxon>Triticodae</taxon>
        <taxon>Triticeae</taxon>
        <taxon>Triticinae</taxon>
        <taxon>Triticum</taxon>
    </lineage>
</organism>
<dbReference type="AlphaFoldDB" id="A0A8R7Q6Y6"/>
<accession>A0A8R7Q6Y6</accession>